<protein>
    <submittedName>
        <fullName evidence="1">Uncharacterized protein</fullName>
    </submittedName>
</protein>
<name>A0A0H5Q6K9_9ZZZZ</name>
<accession>A0A0H5Q6K9</accession>
<reference evidence="1" key="1">
    <citation type="submission" date="2015-06" db="EMBL/GenBank/DDBJ databases">
        <authorList>
            <person name="Joergensen T."/>
        </authorList>
    </citation>
    <scope>NUCLEOTIDE SEQUENCE</scope>
    <source>
        <plasmid evidence="1">pRGFK1360</plasmid>
    </source>
</reference>
<dbReference type="AlphaFoldDB" id="A0A0H5Q6K9"/>
<organism evidence="1">
    <name type="scientific">uncultured prokaryote</name>
    <dbReference type="NCBI Taxonomy" id="198431"/>
    <lineage>
        <taxon>unclassified sequences</taxon>
        <taxon>environmental samples</taxon>
    </lineage>
</organism>
<dbReference type="EMBL" id="LN853921">
    <property type="protein sequence ID" value="CRY97059.1"/>
    <property type="molecule type" value="Genomic_DNA"/>
</dbReference>
<keyword evidence="1" id="KW-0614">Plasmid</keyword>
<sequence length="130" mass="14817">MFEYFRNRVLISQVAAELKAQSKDQDLVRDICFSATGMQIILELCNSRFPKKGKLRYFMVTTFLLAETLSVIDIPLSVKAACLQYLTPRRQKISAYLENSNESPLITYEDLKALDSIADIGIQLYLSQRG</sequence>
<proteinExistence type="predicted"/>
<geneLocation type="plasmid" evidence="1">
    <name>pRGFK1360</name>
</geneLocation>
<evidence type="ECO:0000313" key="1">
    <source>
        <dbReference type="EMBL" id="CRY97059.1"/>
    </source>
</evidence>
<reference evidence="1" key="2">
    <citation type="submission" date="2015-07" db="EMBL/GenBank/DDBJ databases">
        <title>Plasmids, circular viruses and viroids from rat gut.</title>
        <authorList>
            <person name="Jorgensen T.J."/>
            <person name="Hansen M.A."/>
            <person name="Xu Z."/>
            <person name="Tabak M.A."/>
            <person name="Sorensen S.J."/>
            <person name="Hansen L.H."/>
        </authorList>
    </citation>
    <scope>NUCLEOTIDE SEQUENCE</scope>
    <source>
        <plasmid evidence="1">pRGFK1360</plasmid>
    </source>
</reference>